<dbReference type="InterPro" id="IPR009057">
    <property type="entry name" value="Homeodomain-like_sf"/>
</dbReference>
<reference evidence="2 3" key="1">
    <citation type="submission" date="2020-08" db="EMBL/GenBank/DDBJ databases">
        <title>Genomic Encyclopedia of Type Strains, Phase IV (KMG-IV): sequencing the most valuable type-strain genomes for metagenomic binning, comparative biology and taxonomic classification.</title>
        <authorList>
            <person name="Goeker M."/>
        </authorList>
    </citation>
    <scope>NUCLEOTIDE SEQUENCE [LARGE SCALE GENOMIC DNA]</scope>
    <source>
        <strain evidence="2 3">YIM 65646</strain>
    </source>
</reference>
<dbReference type="EMBL" id="JACHGT010000002">
    <property type="protein sequence ID" value="MBB6032936.1"/>
    <property type="molecule type" value="Genomic_DNA"/>
</dbReference>
<proteinExistence type="predicted"/>
<evidence type="ECO:0000313" key="3">
    <source>
        <dbReference type="Proteomes" id="UP000548476"/>
    </source>
</evidence>
<organism evidence="2 3">
    <name type="scientific">Phytomonospora endophytica</name>
    <dbReference type="NCBI Taxonomy" id="714109"/>
    <lineage>
        <taxon>Bacteria</taxon>
        <taxon>Bacillati</taxon>
        <taxon>Actinomycetota</taxon>
        <taxon>Actinomycetes</taxon>
        <taxon>Micromonosporales</taxon>
        <taxon>Micromonosporaceae</taxon>
        <taxon>Phytomonospora</taxon>
    </lineage>
</organism>
<keyword evidence="1" id="KW-0175">Coiled coil</keyword>
<gene>
    <name evidence="2" type="ORF">HNR73_000783</name>
</gene>
<comment type="caution">
    <text evidence="2">The sequence shown here is derived from an EMBL/GenBank/DDBJ whole genome shotgun (WGS) entry which is preliminary data.</text>
</comment>
<name>A0A841F9L0_9ACTN</name>
<accession>A0A841F9L0</accession>
<dbReference type="RefSeq" id="WP_184785863.1">
    <property type="nucleotide sequence ID" value="NZ_BONT01000020.1"/>
</dbReference>
<dbReference type="Proteomes" id="UP000548476">
    <property type="component" value="Unassembled WGS sequence"/>
</dbReference>
<evidence type="ECO:0000313" key="2">
    <source>
        <dbReference type="EMBL" id="MBB6032936.1"/>
    </source>
</evidence>
<dbReference type="Gene3D" id="1.10.10.10">
    <property type="entry name" value="Winged helix-like DNA-binding domain superfamily/Winged helix DNA-binding domain"/>
    <property type="match status" value="1"/>
</dbReference>
<dbReference type="AlphaFoldDB" id="A0A841F9L0"/>
<keyword evidence="3" id="KW-1185">Reference proteome</keyword>
<feature type="coiled-coil region" evidence="1">
    <location>
        <begin position="51"/>
        <end position="78"/>
    </location>
</feature>
<evidence type="ECO:0000256" key="1">
    <source>
        <dbReference type="SAM" id="Coils"/>
    </source>
</evidence>
<protein>
    <submittedName>
        <fullName evidence="2">Transposase-like protein</fullName>
    </submittedName>
</protein>
<sequence>MAKEYTAELRGQAVRTFIETWTDYPSETQAIKAIAAAFGPAPETIRTWVKKHEAAVEREELLNDNDRLREAHRHATSALLAVAA</sequence>
<dbReference type="InterPro" id="IPR036388">
    <property type="entry name" value="WH-like_DNA-bd_sf"/>
</dbReference>
<dbReference type="SUPFAM" id="SSF46689">
    <property type="entry name" value="Homeodomain-like"/>
    <property type="match status" value="1"/>
</dbReference>